<reference evidence="1 2" key="1">
    <citation type="submission" date="2019-08" db="EMBL/GenBank/DDBJ databases">
        <title>Draft genome sequence of Ulvibacter marinus type strain NBRC 109484.</title>
        <authorList>
            <person name="Kawano K."/>
            <person name="Ushijima N."/>
            <person name="Kihara M."/>
            <person name="Itoh H."/>
        </authorList>
    </citation>
    <scope>NUCLEOTIDE SEQUENCE [LARGE SCALE GENOMIC DNA]</scope>
    <source>
        <strain evidence="1 2">NBRC 109484</strain>
    </source>
</reference>
<dbReference type="RefSeq" id="WP_161596080.1">
    <property type="nucleotide sequence ID" value="NZ_BKCG01000003.1"/>
</dbReference>
<keyword evidence="2" id="KW-1185">Reference proteome</keyword>
<gene>
    <name evidence="1" type="ORF">ULMA_16730</name>
</gene>
<accession>A0A5J4IPE8</accession>
<sequence>MRNYNKQFNSLSTVDVINSFSTQGLDELSTFVPKIIKINYLENIR</sequence>
<proteinExistence type="predicted"/>
<comment type="caution">
    <text evidence="1">The sequence shown here is derived from an EMBL/GenBank/DDBJ whole genome shotgun (WGS) entry which is preliminary data.</text>
</comment>
<dbReference type="Proteomes" id="UP000326509">
    <property type="component" value="Unassembled WGS sequence"/>
</dbReference>
<protein>
    <submittedName>
        <fullName evidence="1">Uncharacterized protein</fullName>
    </submittedName>
</protein>
<name>A0A5J4IPE8_9FLAO</name>
<dbReference type="EMBL" id="BKCG01000003">
    <property type="protein sequence ID" value="GER59565.1"/>
    <property type="molecule type" value="Genomic_DNA"/>
</dbReference>
<evidence type="ECO:0000313" key="2">
    <source>
        <dbReference type="Proteomes" id="UP000326509"/>
    </source>
</evidence>
<organism evidence="1 2">
    <name type="scientific">Patiriisocius marinus</name>
    <dbReference type="NCBI Taxonomy" id="1397112"/>
    <lineage>
        <taxon>Bacteria</taxon>
        <taxon>Pseudomonadati</taxon>
        <taxon>Bacteroidota</taxon>
        <taxon>Flavobacteriia</taxon>
        <taxon>Flavobacteriales</taxon>
        <taxon>Flavobacteriaceae</taxon>
        <taxon>Patiriisocius</taxon>
    </lineage>
</organism>
<dbReference type="AlphaFoldDB" id="A0A5J4IPE8"/>
<evidence type="ECO:0000313" key="1">
    <source>
        <dbReference type="EMBL" id="GER59565.1"/>
    </source>
</evidence>